<dbReference type="InterPro" id="IPR038716">
    <property type="entry name" value="P1/P2_N_sf"/>
</dbReference>
<evidence type="ECO:0000313" key="5">
    <source>
        <dbReference type="EMBL" id="EGV97727.1"/>
    </source>
</evidence>
<protein>
    <submittedName>
        <fullName evidence="5">60S acidic ribosomal protein P1</fullName>
    </submittedName>
</protein>
<dbReference type="EMBL" id="JH000005">
    <property type="protein sequence ID" value="EGV97727.1"/>
    <property type="molecule type" value="Genomic_DNA"/>
</dbReference>
<gene>
    <name evidence="5" type="ORF">I79_000335</name>
</gene>
<sequence>MASVSEFPASLHLHAIQGDGHEGKISALIKAADVSVEPLWPGLFPEALASVKSGASFAIRVEEIGLVQQLEPCQLRVLRRRK</sequence>
<accession>G3GS28</accession>
<dbReference type="GO" id="GO:1990904">
    <property type="term" value="C:ribonucleoprotein complex"/>
    <property type="evidence" value="ECO:0007669"/>
    <property type="project" value="UniProtKB-KW"/>
</dbReference>
<reference evidence="6" key="1">
    <citation type="journal article" date="2011" name="Nat. Biotechnol.">
        <title>The genomic sequence of the Chinese hamster ovary (CHO)-K1 cell line.</title>
        <authorList>
            <person name="Xu X."/>
            <person name="Nagarajan H."/>
            <person name="Lewis N.E."/>
            <person name="Pan S."/>
            <person name="Cai Z."/>
            <person name="Liu X."/>
            <person name="Chen W."/>
            <person name="Xie M."/>
            <person name="Wang W."/>
            <person name="Hammond S."/>
            <person name="Andersen M.R."/>
            <person name="Neff N."/>
            <person name="Passarelli B."/>
            <person name="Koh W."/>
            <person name="Fan H.C."/>
            <person name="Wang J."/>
            <person name="Gui Y."/>
            <person name="Lee K.H."/>
            <person name="Betenbaugh M.J."/>
            <person name="Quake S.R."/>
            <person name="Famili I."/>
            <person name="Palsson B.O."/>
            <person name="Wang J."/>
        </authorList>
    </citation>
    <scope>NUCLEOTIDE SEQUENCE [LARGE SCALE GENOMIC DNA]</scope>
    <source>
        <strain evidence="6">CHO K1 cell line</strain>
    </source>
</reference>
<organism evidence="5 6">
    <name type="scientific">Cricetulus griseus</name>
    <name type="common">Chinese hamster</name>
    <name type="synonym">Cricetulus barabensis griseus</name>
    <dbReference type="NCBI Taxonomy" id="10029"/>
    <lineage>
        <taxon>Eukaryota</taxon>
        <taxon>Metazoa</taxon>
        <taxon>Chordata</taxon>
        <taxon>Craniata</taxon>
        <taxon>Vertebrata</taxon>
        <taxon>Euteleostomi</taxon>
        <taxon>Mammalia</taxon>
        <taxon>Eutheria</taxon>
        <taxon>Euarchontoglires</taxon>
        <taxon>Glires</taxon>
        <taxon>Rodentia</taxon>
        <taxon>Myomorpha</taxon>
        <taxon>Muroidea</taxon>
        <taxon>Cricetidae</taxon>
        <taxon>Cricetinae</taxon>
        <taxon>Cricetulus</taxon>
    </lineage>
</organism>
<proteinExistence type="inferred from homology"/>
<evidence type="ECO:0000256" key="4">
    <source>
        <dbReference type="ARBA" id="ARBA00023274"/>
    </source>
</evidence>
<dbReference type="GO" id="GO:0005840">
    <property type="term" value="C:ribosome"/>
    <property type="evidence" value="ECO:0007669"/>
    <property type="project" value="UniProtKB-KW"/>
</dbReference>
<evidence type="ECO:0000256" key="3">
    <source>
        <dbReference type="ARBA" id="ARBA00022980"/>
    </source>
</evidence>
<evidence type="ECO:0000256" key="1">
    <source>
        <dbReference type="ARBA" id="ARBA00003362"/>
    </source>
</evidence>
<dbReference type="InParanoid" id="G3GS28"/>
<dbReference type="STRING" id="10029.G3GS28"/>
<evidence type="ECO:0000256" key="2">
    <source>
        <dbReference type="ARBA" id="ARBA00005436"/>
    </source>
</evidence>
<name>G3GS28_CRIGR</name>
<keyword evidence="3 5" id="KW-0689">Ribosomal protein</keyword>
<comment type="function">
    <text evidence="1">Plays an important role in the elongation step of protein synthesis.</text>
</comment>
<dbReference type="AlphaFoldDB" id="G3GS28"/>
<dbReference type="Proteomes" id="UP000001075">
    <property type="component" value="Unassembled WGS sequence"/>
</dbReference>
<evidence type="ECO:0000313" key="6">
    <source>
        <dbReference type="Proteomes" id="UP000001075"/>
    </source>
</evidence>
<comment type="similarity">
    <text evidence="2">Belongs to the eukaryotic ribosomal protein P1/P2 family.</text>
</comment>
<keyword evidence="4" id="KW-0687">Ribonucleoprotein</keyword>
<dbReference type="Gene3D" id="1.10.10.1410">
    <property type="match status" value="1"/>
</dbReference>